<evidence type="ECO:0000313" key="3">
    <source>
        <dbReference type="Proteomes" id="UP000621516"/>
    </source>
</evidence>
<reference evidence="2 3" key="1">
    <citation type="journal article" date="2018" name="J. Microbiol.">
        <title>Aestuariibaculum marinum sp. nov., a marine bacterium isolated from seawater in South Korea.</title>
        <authorList>
            <person name="Choi J."/>
            <person name="Lee D."/>
            <person name="Jang J.H."/>
            <person name="Cha S."/>
            <person name="Seo T."/>
        </authorList>
    </citation>
    <scope>NUCLEOTIDE SEQUENCE [LARGE SCALE GENOMIC DNA]</scope>
    <source>
        <strain evidence="2 3">IP7</strain>
    </source>
</reference>
<keyword evidence="3" id="KW-1185">Reference proteome</keyword>
<accession>A0A8J6PWD0</accession>
<gene>
    <name evidence="2" type="ORF">ICJ85_09355</name>
</gene>
<dbReference type="InterPro" id="IPR014562">
    <property type="entry name" value="UCP030959_TPR_rpt-cont"/>
</dbReference>
<dbReference type="AlphaFoldDB" id="A0A8J6PWD0"/>
<proteinExistence type="predicted"/>
<keyword evidence="1" id="KW-0812">Transmembrane</keyword>
<dbReference type="RefSeq" id="WP_188223529.1">
    <property type="nucleotide sequence ID" value="NZ_JACVXD010000004.1"/>
</dbReference>
<feature type="transmembrane region" description="Helical" evidence="1">
    <location>
        <begin position="23"/>
        <end position="44"/>
    </location>
</feature>
<keyword evidence="1" id="KW-0472">Membrane</keyword>
<keyword evidence="1" id="KW-1133">Transmembrane helix</keyword>
<comment type="caution">
    <text evidence="2">The sequence shown here is derived from an EMBL/GenBank/DDBJ whole genome shotgun (WGS) entry which is preliminary data.</text>
</comment>
<dbReference type="EMBL" id="JACVXD010000004">
    <property type="protein sequence ID" value="MBD0824228.1"/>
    <property type="molecule type" value="Genomic_DNA"/>
</dbReference>
<organism evidence="2 3">
    <name type="scientific">Aestuariibaculum marinum</name>
    <dbReference type="NCBI Taxonomy" id="2683592"/>
    <lineage>
        <taxon>Bacteria</taxon>
        <taxon>Pseudomonadati</taxon>
        <taxon>Bacteroidota</taxon>
        <taxon>Flavobacteriia</taxon>
        <taxon>Flavobacteriales</taxon>
        <taxon>Flavobacteriaceae</taxon>
    </lineage>
</organism>
<protein>
    <submittedName>
        <fullName evidence="2">PLDc N-terminal domain-containing protein</fullName>
    </submittedName>
</protein>
<dbReference type="Gene3D" id="1.25.40.10">
    <property type="entry name" value="Tetratricopeptide repeat domain"/>
    <property type="match status" value="1"/>
</dbReference>
<evidence type="ECO:0000313" key="2">
    <source>
        <dbReference type="EMBL" id="MBD0824228.1"/>
    </source>
</evidence>
<dbReference type="SUPFAM" id="SSF48452">
    <property type="entry name" value="TPR-like"/>
    <property type="match status" value="1"/>
</dbReference>
<sequence length="242" mass="28523">MLYYLILAFQAYCIYHLFKNGNAYYWVFVILFLPVLGSIIYLVTQVYNKRDAEKIQDGIVSMVNPTKKIKDLEKRLRFSETYQNRVNLADAYLAKQDFFSAIAQYEEALKDKSQNHFYIITKLIEAYFKVEEFDKVIAYAEKIKDKHEFDKSRAQFVFGLAQDKLGNFEAAEANLKQIDIRYSFYEERLTLAKLLIERHKADEAKEILQDIVTESQNMTAPNKRMYRNTVHEANKVLSEIEV</sequence>
<dbReference type="Proteomes" id="UP000621516">
    <property type="component" value="Unassembled WGS sequence"/>
</dbReference>
<dbReference type="PIRSF" id="PIRSF030959">
    <property type="entry name" value="UCP030959"/>
    <property type="match status" value="1"/>
</dbReference>
<dbReference type="InterPro" id="IPR011990">
    <property type="entry name" value="TPR-like_helical_dom_sf"/>
</dbReference>
<evidence type="ECO:0000256" key="1">
    <source>
        <dbReference type="SAM" id="Phobius"/>
    </source>
</evidence>
<name>A0A8J6PWD0_9FLAO</name>